<keyword evidence="1" id="KW-0677">Repeat</keyword>
<keyword evidence="4" id="KW-1185">Reference proteome</keyword>
<dbReference type="CDD" id="cd05008">
    <property type="entry name" value="SIS_GlmS_GlmD_1"/>
    <property type="match status" value="1"/>
</dbReference>
<reference evidence="3 4" key="1">
    <citation type="submission" date="2021-01" db="EMBL/GenBank/DDBJ databases">
        <title>Whole genome shotgun sequence of Planotetraspora mira NBRC 15435.</title>
        <authorList>
            <person name="Komaki H."/>
            <person name="Tamura T."/>
        </authorList>
    </citation>
    <scope>NUCLEOTIDE SEQUENCE [LARGE SCALE GENOMIC DNA]</scope>
    <source>
        <strain evidence="3 4">NBRC 15435</strain>
    </source>
</reference>
<feature type="domain" description="SIS" evidence="2">
    <location>
        <begin position="23"/>
        <end position="166"/>
    </location>
</feature>
<accession>A0A8J3TMU4</accession>
<dbReference type="InterPro" id="IPR046348">
    <property type="entry name" value="SIS_dom_sf"/>
</dbReference>
<protein>
    <recommendedName>
        <fullName evidence="2">SIS domain-containing protein</fullName>
    </recommendedName>
</protein>
<dbReference type="InterPro" id="IPR001347">
    <property type="entry name" value="SIS_dom"/>
</dbReference>
<evidence type="ECO:0000259" key="2">
    <source>
        <dbReference type="PROSITE" id="PS51464"/>
    </source>
</evidence>
<comment type="caution">
    <text evidence="3">The sequence shown here is derived from an EMBL/GenBank/DDBJ whole genome shotgun (WGS) entry which is preliminary data.</text>
</comment>
<dbReference type="Pfam" id="PF01380">
    <property type="entry name" value="SIS"/>
    <property type="match status" value="1"/>
</dbReference>
<gene>
    <name evidence="3" type="ORF">Pmi06nite_15340</name>
</gene>
<dbReference type="InterPro" id="IPR035466">
    <property type="entry name" value="GlmS/AgaS_SIS"/>
</dbReference>
<dbReference type="GO" id="GO:0097367">
    <property type="term" value="F:carbohydrate derivative binding"/>
    <property type="evidence" value="ECO:0007669"/>
    <property type="project" value="InterPro"/>
</dbReference>
<dbReference type="AlphaFoldDB" id="A0A8J3TMU4"/>
<dbReference type="Gene3D" id="3.40.50.10490">
    <property type="entry name" value="Glucose-6-phosphate isomerase like protein, domain 1"/>
    <property type="match status" value="2"/>
</dbReference>
<evidence type="ECO:0000313" key="3">
    <source>
        <dbReference type="EMBL" id="GII28092.1"/>
    </source>
</evidence>
<dbReference type="PANTHER" id="PTHR10937">
    <property type="entry name" value="GLUCOSAMINE--FRUCTOSE-6-PHOSPHATE AMINOTRANSFERASE, ISOMERIZING"/>
    <property type="match status" value="1"/>
</dbReference>
<dbReference type="PROSITE" id="PS51464">
    <property type="entry name" value="SIS"/>
    <property type="match status" value="1"/>
</dbReference>
<organism evidence="3 4">
    <name type="scientific">Planotetraspora mira</name>
    <dbReference type="NCBI Taxonomy" id="58121"/>
    <lineage>
        <taxon>Bacteria</taxon>
        <taxon>Bacillati</taxon>
        <taxon>Actinomycetota</taxon>
        <taxon>Actinomycetes</taxon>
        <taxon>Streptosporangiales</taxon>
        <taxon>Streptosporangiaceae</taxon>
        <taxon>Planotetraspora</taxon>
    </lineage>
</organism>
<evidence type="ECO:0000256" key="1">
    <source>
        <dbReference type="ARBA" id="ARBA00022737"/>
    </source>
</evidence>
<dbReference type="Proteomes" id="UP000650628">
    <property type="component" value="Unassembled WGS sequence"/>
</dbReference>
<dbReference type="SUPFAM" id="SSF53697">
    <property type="entry name" value="SIS domain"/>
    <property type="match status" value="1"/>
</dbReference>
<proteinExistence type="predicted"/>
<dbReference type="RefSeq" id="WP_203952166.1">
    <property type="nucleotide sequence ID" value="NZ_BOOO01000008.1"/>
</dbReference>
<dbReference type="GO" id="GO:1901135">
    <property type="term" value="P:carbohydrate derivative metabolic process"/>
    <property type="evidence" value="ECO:0007669"/>
    <property type="project" value="InterPro"/>
</dbReference>
<evidence type="ECO:0000313" key="4">
    <source>
        <dbReference type="Proteomes" id="UP000650628"/>
    </source>
</evidence>
<sequence length="294" mass="31409">MTTHTEAEIASQPDCWREVAAIPAQALPAPGERVAVVGCGTSWFIAQSYAALRERAGHGETDAFPASETPLRRPYDRILALTRSGTTTEVLDLLRQVKESGSSTRTTAITADADTPVTGLADETIVLGFADERSVVQTRFATTQLALLRTHLGENLASAIADAEHALAEPLPESLIAAEQFSFLGTGWTYGIAQEAALKMREACRAWTEAHLAMEYRHGPIAIAGPGRITWTLGAAPSGMRDQVEATGGTLLETTLDPMAELIRVQRVAVARAHAAGLDPDRPLHLTRSVILPA</sequence>
<name>A0A8J3TMU4_9ACTN</name>
<dbReference type="EMBL" id="BOOO01000008">
    <property type="protein sequence ID" value="GII28092.1"/>
    <property type="molecule type" value="Genomic_DNA"/>
</dbReference>